<gene>
    <name evidence="1" type="ORF">BGC07_13515</name>
</gene>
<protein>
    <submittedName>
        <fullName evidence="1">Uncharacterized protein</fullName>
    </submittedName>
</protein>
<keyword evidence="2" id="KW-1185">Reference proteome</keyword>
<evidence type="ECO:0000313" key="2">
    <source>
        <dbReference type="Proteomes" id="UP000094329"/>
    </source>
</evidence>
<comment type="caution">
    <text evidence="1">The sequence shown here is derived from an EMBL/GenBank/DDBJ whole genome shotgun (WGS) entry which is preliminary data.</text>
</comment>
<dbReference type="EMBL" id="MDTU01000001">
    <property type="protein sequence ID" value="ODN43728.1"/>
    <property type="molecule type" value="Genomic_DNA"/>
</dbReference>
<dbReference type="Proteomes" id="UP000094329">
    <property type="component" value="Unassembled WGS sequence"/>
</dbReference>
<name>A0ABX3A5L2_9GAMM</name>
<proteinExistence type="predicted"/>
<sequence>MSKTLTDYYNRLEEVARDYELSDDLTAKVADFVALGKDLEVDVMAARGKQGPLEEAGKAVLDQLIEDIASNKTEDLENFAREYIKLLTDISKRKYEFKGGGRLYGTPADKIEEARQAAALIGRRLEGQSKSKNVSVANDVYTKVTDGTEEIDYTLEAGRLKDVAPTRMEQWDENEKIIKNKASSRMYGLRDYTYGKHEPRDQVFLAAAKDIYKHRFSDIADPWADKLAKFEKKTKLSSKKFWGGDKSQPITLDLLRRKKALLSTVEDLTQLRNSIRDEILEILNDFKSMNNITLEDIKGLRATLLDDSRLTLLHKPVDEEYVVQSHDGSQKATSIQMVEIDREFARVSGVLIARDFSRKFNNPLDDRPSEEIFRGVVADQGVSWMKAYRVLGMGNRIKSAFSQLGDAAIFREHRTNSTFQEVMKETIQSTQPEL</sequence>
<reference evidence="1 2" key="1">
    <citation type="submission" date="2016-08" db="EMBL/GenBank/DDBJ databases">
        <title>Draft genome sequence of Candidatus Piscirickettsia litoralis, from seawater.</title>
        <authorList>
            <person name="Wan X."/>
            <person name="Lee A.J."/>
            <person name="Hou S."/>
            <person name="Donachie S.P."/>
        </authorList>
    </citation>
    <scope>NUCLEOTIDE SEQUENCE [LARGE SCALE GENOMIC DNA]</scope>
    <source>
        <strain evidence="1 2">Y2</strain>
    </source>
</reference>
<dbReference type="RefSeq" id="WP_069313524.1">
    <property type="nucleotide sequence ID" value="NZ_MDTU01000001.1"/>
</dbReference>
<evidence type="ECO:0000313" key="1">
    <source>
        <dbReference type="EMBL" id="ODN43728.1"/>
    </source>
</evidence>
<accession>A0ABX3A5L2</accession>
<organism evidence="1 2">
    <name type="scientific">Piscirickettsia litoralis</name>
    <dbReference type="NCBI Taxonomy" id="1891921"/>
    <lineage>
        <taxon>Bacteria</taxon>
        <taxon>Pseudomonadati</taxon>
        <taxon>Pseudomonadota</taxon>
        <taxon>Gammaproteobacteria</taxon>
        <taxon>Thiotrichales</taxon>
        <taxon>Piscirickettsiaceae</taxon>
        <taxon>Piscirickettsia</taxon>
    </lineage>
</organism>